<proteinExistence type="predicted"/>
<dbReference type="EMBL" id="JAPEVG010000066">
    <property type="protein sequence ID" value="KAJ8488218.1"/>
    <property type="molecule type" value="Genomic_DNA"/>
</dbReference>
<evidence type="ECO:0000313" key="3">
    <source>
        <dbReference type="Proteomes" id="UP001215151"/>
    </source>
</evidence>
<organism evidence="2 3">
    <name type="scientific">Trametes cubensis</name>
    <dbReference type="NCBI Taxonomy" id="1111947"/>
    <lineage>
        <taxon>Eukaryota</taxon>
        <taxon>Fungi</taxon>
        <taxon>Dikarya</taxon>
        <taxon>Basidiomycota</taxon>
        <taxon>Agaricomycotina</taxon>
        <taxon>Agaricomycetes</taxon>
        <taxon>Polyporales</taxon>
        <taxon>Polyporaceae</taxon>
        <taxon>Trametes</taxon>
    </lineage>
</organism>
<evidence type="ECO:0000313" key="2">
    <source>
        <dbReference type="EMBL" id="KAJ8488218.1"/>
    </source>
</evidence>
<keyword evidence="1" id="KW-0732">Signal</keyword>
<feature type="signal peptide" evidence="1">
    <location>
        <begin position="1"/>
        <end position="17"/>
    </location>
</feature>
<sequence>MRFAVVIILATAALTQASPAIRAAQSDVNGTQVHPPQSVNNTLSVATVTAPPVPVKSWFYVPALMHPEAGPATVTKAAN</sequence>
<name>A0AAD7TXT6_9APHY</name>
<protein>
    <submittedName>
        <fullName evidence="2">Uncharacterized protein</fullName>
    </submittedName>
</protein>
<feature type="chain" id="PRO_5042108058" evidence="1">
    <location>
        <begin position="18"/>
        <end position="79"/>
    </location>
</feature>
<keyword evidence="3" id="KW-1185">Reference proteome</keyword>
<evidence type="ECO:0000256" key="1">
    <source>
        <dbReference type="SAM" id="SignalP"/>
    </source>
</evidence>
<gene>
    <name evidence="2" type="ORF">ONZ51_g3684</name>
</gene>
<comment type="caution">
    <text evidence="2">The sequence shown here is derived from an EMBL/GenBank/DDBJ whole genome shotgun (WGS) entry which is preliminary data.</text>
</comment>
<dbReference type="AlphaFoldDB" id="A0AAD7TXT6"/>
<dbReference type="Proteomes" id="UP001215151">
    <property type="component" value="Unassembled WGS sequence"/>
</dbReference>
<accession>A0AAD7TXT6</accession>
<reference evidence="2" key="1">
    <citation type="submission" date="2022-11" db="EMBL/GenBank/DDBJ databases">
        <title>Genome Sequence of Cubamyces cubensis.</title>
        <authorList>
            <person name="Buettner E."/>
        </authorList>
    </citation>
    <scope>NUCLEOTIDE SEQUENCE</scope>
    <source>
        <strain evidence="2">MPL-01</strain>
    </source>
</reference>